<feature type="compositionally biased region" description="Low complexity" evidence="1">
    <location>
        <begin position="8"/>
        <end position="18"/>
    </location>
</feature>
<feature type="region of interest" description="Disordered" evidence="1">
    <location>
        <begin position="1"/>
        <end position="24"/>
    </location>
</feature>
<proteinExistence type="predicted"/>
<accession>A0ABP1E1I0</accession>
<evidence type="ECO:0000313" key="3">
    <source>
        <dbReference type="EMBL" id="CAL1713883.1"/>
    </source>
</evidence>
<dbReference type="Proteomes" id="UP001497453">
    <property type="component" value="Chromosome 8"/>
</dbReference>
<dbReference type="InterPro" id="IPR013087">
    <property type="entry name" value="Znf_C2H2_type"/>
</dbReference>
<dbReference type="PANTHER" id="PTHR21354">
    <property type="entry name" value="ZINC FINGER PROTEIN 511"/>
    <property type="match status" value="1"/>
</dbReference>
<feature type="compositionally biased region" description="Basic and acidic residues" evidence="1">
    <location>
        <begin position="186"/>
        <end position="198"/>
    </location>
</feature>
<protein>
    <recommendedName>
        <fullName evidence="2">C2H2-type domain-containing protein</fullName>
    </recommendedName>
</protein>
<sequence>MTSKRARTPPISSSSRTPSPEPTPKAIRIASLPKDIPLSRPLFCTLPPTCNPPHRPTSLANSKELETHYATHHAHVCEERGCKCVFPEARLLELHQTECHDPIAAVRKDRGEKIFACHLATCPRLFATPKSRRLHLIEAHGYPKEYFFAVTNKGVGGLLRKWGEGASMLRGQWRPRHEADEDDDGDNRSDVEDDRKGGSEQADTLPGASSDSQIPLVIEDDYEPIPAPNDTVDTITNAMDSLNLVPSTIQFGRGAKRGGFSAHGRHGHIHMDIDSESGKLPARGGYRGRGRGRASAQNVSLLPSVPQNHHIPVQPSGHARGLGGGHRSGFPRRGRAIGRMVAARRDWNGKGL</sequence>
<feature type="region of interest" description="Disordered" evidence="1">
    <location>
        <begin position="173"/>
        <end position="214"/>
    </location>
</feature>
<organism evidence="3 4">
    <name type="scientific">Somion occarium</name>
    <dbReference type="NCBI Taxonomy" id="3059160"/>
    <lineage>
        <taxon>Eukaryota</taxon>
        <taxon>Fungi</taxon>
        <taxon>Dikarya</taxon>
        <taxon>Basidiomycota</taxon>
        <taxon>Agaricomycotina</taxon>
        <taxon>Agaricomycetes</taxon>
        <taxon>Polyporales</taxon>
        <taxon>Cerrenaceae</taxon>
        <taxon>Somion</taxon>
    </lineage>
</organism>
<gene>
    <name evidence="3" type="ORF">GFSPODELE1_LOCUS9527</name>
</gene>
<keyword evidence="4" id="KW-1185">Reference proteome</keyword>
<reference evidence="4" key="1">
    <citation type="submission" date="2024-04" db="EMBL/GenBank/DDBJ databases">
        <authorList>
            <person name="Shaw F."/>
            <person name="Minotto A."/>
        </authorList>
    </citation>
    <scope>NUCLEOTIDE SEQUENCE [LARGE SCALE GENOMIC DNA]</scope>
</reference>
<dbReference type="EMBL" id="OZ037951">
    <property type="protein sequence ID" value="CAL1713883.1"/>
    <property type="molecule type" value="Genomic_DNA"/>
</dbReference>
<dbReference type="PROSITE" id="PS00028">
    <property type="entry name" value="ZINC_FINGER_C2H2_1"/>
    <property type="match status" value="1"/>
</dbReference>
<evidence type="ECO:0000313" key="4">
    <source>
        <dbReference type="Proteomes" id="UP001497453"/>
    </source>
</evidence>
<evidence type="ECO:0000256" key="1">
    <source>
        <dbReference type="SAM" id="MobiDB-lite"/>
    </source>
</evidence>
<dbReference type="SMART" id="SM00355">
    <property type="entry name" value="ZnF_C2H2"/>
    <property type="match status" value="3"/>
</dbReference>
<evidence type="ECO:0000259" key="2">
    <source>
        <dbReference type="PROSITE" id="PS00028"/>
    </source>
</evidence>
<name>A0ABP1E1I0_9APHY</name>
<feature type="domain" description="C2H2-type" evidence="2">
    <location>
        <begin position="117"/>
        <end position="140"/>
    </location>
</feature>
<dbReference type="PANTHER" id="PTHR21354:SF0">
    <property type="entry name" value="ZINC FINGER PROTEIN 511"/>
    <property type="match status" value="1"/>
</dbReference>
<dbReference type="InterPro" id="IPR039258">
    <property type="entry name" value="ZNF511"/>
</dbReference>